<dbReference type="Gene3D" id="1.10.30.50">
    <property type="match status" value="1"/>
</dbReference>
<sequence length="279" mass="33115">MDDWINDLIMFLIHLQQMKVKVKKEDLLGALCFVENYQQFKSILALYKDYGLKMGIKIYESLPHYICDYNDCLEILDYLKENSKGLRADYFIQLILLSQDREKAEKAYKDAQIFNIKLAESWIDRYDEKNTVHSNFFEIQKQRLSYYGKPFMAKIKKLKQEIATMSISTVKKQAENNNRKGTVVYSQNHYYRSEFVKQYALKVAKGVCQLCRRPAPFLNKDYNPFLEVHHIDYLSKGGKDRIDNVIAICPNCHRRVHVLEDNDDYIKLKYRANLLLKIY</sequence>
<dbReference type="EMBL" id="JARMAB010000004">
    <property type="protein sequence ID" value="MED1201969.1"/>
    <property type="molecule type" value="Genomic_DNA"/>
</dbReference>
<evidence type="ECO:0000259" key="1">
    <source>
        <dbReference type="SMART" id="SM00507"/>
    </source>
</evidence>
<keyword evidence="2" id="KW-0378">Hydrolase</keyword>
<dbReference type="InterPro" id="IPR003615">
    <property type="entry name" value="HNH_nuc"/>
</dbReference>
<keyword evidence="2" id="KW-0540">Nuclease</keyword>
<gene>
    <name evidence="2" type="ORF">P4T90_02560</name>
</gene>
<name>A0ABU6MC15_9BACI</name>
<evidence type="ECO:0000313" key="2">
    <source>
        <dbReference type="EMBL" id="MED1201969.1"/>
    </source>
</evidence>
<dbReference type="Pfam" id="PF01844">
    <property type="entry name" value="HNH"/>
    <property type="match status" value="1"/>
</dbReference>
<keyword evidence="3" id="KW-1185">Reference proteome</keyword>
<evidence type="ECO:0000313" key="3">
    <source>
        <dbReference type="Proteomes" id="UP001341444"/>
    </source>
</evidence>
<dbReference type="CDD" id="cd00085">
    <property type="entry name" value="HNHc"/>
    <property type="match status" value="1"/>
</dbReference>
<dbReference type="GO" id="GO:0004519">
    <property type="term" value="F:endonuclease activity"/>
    <property type="evidence" value="ECO:0007669"/>
    <property type="project" value="UniProtKB-KW"/>
</dbReference>
<feature type="domain" description="HNH nuclease" evidence="1">
    <location>
        <begin position="197"/>
        <end position="254"/>
    </location>
</feature>
<organism evidence="2 3">
    <name type="scientific">Heyndrickxia acidicola</name>
    <dbReference type="NCBI Taxonomy" id="209389"/>
    <lineage>
        <taxon>Bacteria</taxon>
        <taxon>Bacillati</taxon>
        <taxon>Bacillota</taxon>
        <taxon>Bacilli</taxon>
        <taxon>Bacillales</taxon>
        <taxon>Bacillaceae</taxon>
        <taxon>Heyndrickxia</taxon>
    </lineage>
</organism>
<dbReference type="SMART" id="SM00507">
    <property type="entry name" value="HNHc"/>
    <property type="match status" value="1"/>
</dbReference>
<comment type="caution">
    <text evidence="2">The sequence shown here is derived from an EMBL/GenBank/DDBJ whole genome shotgun (WGS) entry which is preliminary data.</text>
</comment>
<reference evidence="2 3" key="1">
    <citation type="submission" date="2023-03" db="EMBL/GenBank/DDBJ databases">
        <title>Bacillus Genome Sequencing.</title>
        <authorList>
            <person name="Dunlap C."/>
        </authorList>
    </citation>
    <scope>NUCLEOTIDE SEQUENCE [LARGE SCALE GENOMIC DNA]</scope>
    <source>
        <strain evidence="2 3">B-23453</strain>
    </source>
</reference>
<dbReference type="Proteomes" id="UP001341444">
    <property type="component" value="Unassembled WGS sequence"/>
</dbReference>
<protein>
    <submittedName>
        <fullName evidence="2">HNH endonuclease signature motif containing protein</fullName>
    </submittedName>
</protein>
<dbReference type="RefSeq" id="WP_066264525.1">
    <property type="nucleotide sequence ID" value="NZ_JARMAB010000004.1"/>
</dbReference>
<keyword evidence="2" id="KW-0255">Endonuclease</keyword>
<proteinExistence type="predicted"/>
<dbReference type="InterPro" id="IPR002711">
    <property type="entry name" value="HNH"/>
</dbReference>
<accession>A0ABU6MC15</accession>